<evidence type="ECO:0000313" key="6">
    <source>
        <dbReference type="Proteomes" id="UP000059188"/>
    </source>
</evidence>
<feature type="compositionally biased region" description="Polar residues" evidence="2">
    <location>
        <begin position="547"/>
        <end position="562"/>
    </location>
</feature>
<dbReference type="InterPro" id="IPR043502">
    <property type="entry name" value="DNA/RNA_pol_sf"/>
</dbReference>
<name>A0A0B7FBY6_THACB</name>
<dbReference type="Pfam" id="PF13975">
    <property type="entry name" value="gag-asp_proteas"/>
    <property type="match status" value="1"/>
</dbReference>
<dbReference type="GO" id="GO:0008270">
    <property type="term" value="F:zinc ion binding"/>
    <property type="evidence" value="ECO:0007669"/>
    <property type="project" value="UniProtKB-KW"/>
</dbReference>
<dbReference type="InterPro" id="IPR043128">
    <property type="entry name" value="Rev_trsase/Diguanyl_cyclase"/>
</dbReference>
<feature type="compositionally biased region" description="Basic and acidic residues" evidence="2">
    <location>
        <begin position="566"/>
        <end position="576"/>
    </location>
</feature>
<dbReference type="STRING" id="1108050.A0A0B7FBY6"/>
<dbReference type="CDD" id="cd00303">
    <property type="entry name" value="retropepsin_like"/>
    <property type="match status" value="2"/>
</dbReference>
<keyword evidence="6" id="KW-1185">Reference proteome</keyword>
<dbReference type="AlphaFoldDB" id="A0A0B7FBY6"/>
<dbReference type="InterPro" id="IPR005162">
    <property type="entry name" value="Retrotrans_gag_dom"/>
</dbReference>
<dbReference type="InterPro" id="IPR001878">
    <property type="entry name" value="Znf_CCHC"/>
</dbReference>
<gene>
    <name evidence="5" type="ORF">RSOLAG1IB_11473</name>
</gene>
<dbReference type="PROSITE" id="PS50878">
    <property type="entry name" value="RT_POL"/>
    <property type="match status" value="2"/>
</dbReference>
<dbReference type="SUPFAM" id="SSF56672">
    <property type="entry name" value="DNA/RNA polymerases"/>
    <property type="match status" value="2"/>
</dbReference>
<dbReference type="Pfam" id="PF00078">
    <property type="entry name" value="RVT_1"/>
    <property type="match status" value="2"/>
</dbReference>
<dbReference type="Gene3D" id="2.40.70.10">
    <property type="entry name" value="Acid Proteases"/>
    <property type="match status" value="2"/>
</dbReference>
<feature type="domain" description="CCHC-type" evidence="3">
    <location>
        <begin position="585"/>
        <end position="599"/>
    </location>
</feature>
<dbReference type="CDD" id="cd01647">
    <property type="entry name" value="RT_LTR"/>
    <property type="match status" value="2"/>
</dbReference>
<evidence type="ECO:0000256" key="1">
    <source>
        <dbReference type="PROSITE-ProRule" id="PRU00047"/>
    </source>
</evidence>
<evidence type="ECO:0000259" key="3">
    <source>
        <dbReference type="PROSITE" id="PS50158"/>
    </source>
</evidence>
<evidence type="ECO:0000313" key="5">
    <source>
        <dbReference type="EMBL" id="CEL53737.1"/>
    </source>
</evidence>
<dbReference type="Gene3D" id="3.30.70.270">
    <property type="match status" value="4"/>
</dbReference>
<protein>
    <submittedName>
        <fullName evidence="5">Retrotransposable element Tf2 155 kDa protein type 1</fullName>
    </submittedName>
</protein>
<feature type="region of interest" description="Disordered" evidence="2">
    <location>
        <begin position="530"/>
        <end position="576"/>
    </location>
</feature>
<evidence type="ECO:0000256" key="2">
    <source>
        <dbReference type="SAM" id="MobiDB-lite"/>
    </source>
</evidence>
<keyword evidence="1" id="KW-0863">Zinc-finger</keyword>
<feature type="domain" description="Reverse transcriptase" evidence="4">
    <location>
        <begin position="148"/>
        <end position="327"/>
    </location>
</feature>
<dbReference type="InterPro" id="IPR000477">
    <property type="entry name" value="RT_dom"/>
</dbReference>
<feature type="domain" description="Reverse transcriptase" evidence="4">
    <location>
        <begin position="841"/>
        <end position="1020"/>
    </location>
</feature>
<keyword evidence="1" id="KW-0479">Metal-binding</keyword>
<feature type="compositionally biased region" description="Basic and acidic residues" evidence="2">
    <location>
        <begin position="530"/>
        <end position="542"/>
    </location>
</feature>
<dbReference type="PANTHER" id="PTHR24559">
    <property type="entry name" value="TRANSPOSON TY3-I GAG-POL POLYPROTEIN"/>
    <property type="match status" value="1"/>
</dbReference>
<organism evidence="5 6">
    <name type="scientific">Thanatephorus cucumeris (strain AG1-IB / isolate 7/3/14)</name>
    <name type="common">Lettuce bottom rot fungus</name>
    <name type="synonym">Rhizoctonia solani</name>
    <dbReference type="NCBI Taxonomy" id="1108050"/>
    <lineage>
        <taxon>Eukaryota</taxon>
        <taxon>Fungi</taxon>
        <taxon>Dikarya</taxon>
        <taxon>Basidiomycota</taxon>
        <taxon>Agaricomycotina</taxon>
        <taxon>Agaricomycetes</taxon>
        <taxon>Cantharellales</taxon>
        <taxon>Ceratobasidiaceae</taxon>
        <taxon>Rhizoctonia</taxon>
        <taxon>Rhizoctonia solani AG-1</taxon>
    </lineage>
</organism>
<dbReference type="Gene3D" id="3.10.10.10">
    <property type="entry name" value="HIV Type 1 Reverse Transcriptase, subunit A, domain 1"/>
    <property type="match status" value="2"/>
</dbReference>
<dbReference type="SUPFAM" id="SSF50630">
    <property type="entry name" value="Acid proteases"/>
    <property type="match status" value="1"/>
</dbReference>
<proteinExistence type="predicted"/>
<sequence>MLDGSTPQTGKIWKKVALQFTYDGRTMTHEFLVSPIGHHSAILGIKWLEQEQPDIDWSSRQLSFPIPHSELAHIAQEEEADDNPLEGIPTQYHAFAKVFGEEEFNKLPPHRSYDIEIELTEDGPLNSPLYSMTDAESVTLKQWLEDELKAGKIRPSKSPISSPVMFVPKKDGSRRLVVDYRKLNARSKKNVYPLPRPDDLMSKLRGAKLFTKLDLRWGYNNVRVKEGDEWKTAFRTKYGLFETLVMPFGLSGAPGAFQAMMNEVFQDLLDVSVIIYLDDILIFSSNPAEHESHVKEVLKRLMEMQLFCKGSKCEFHQTTVEYLGIIVSDKGFSLDKLKIQAVQEWPTPNTVKQVQSFLGFANFVRRFVANFRGIGADAKQWLARMMGWLTISGSQFASNKDVIMFLLINMEGTAAAWALPHIALIGEKRAVIKTPDDFQREFRKAFDDPDATAAAERKITKLVQTTTAAAYTAEFRTLQLEIDWNENALRAQYQRGLNWQVRTQMAMMTPQPTSLEAFMEAAVRIDNVRRELEASRPPRENKPGNPSKISSAPNKGTSTGSSVKPGDPHYVSKEEIDKHRANNQCIKCGREGHRAAVCRTGWKAPGELKPKEDKGKETAKVAEAEPESENDIEFVCISKSNITPLLNISIQLKGQAEIDTLIDSGATANFISPTVIEQLKIPTITLDKPRTVTMLDGSNPKQGKIWKKATLTFSFDNRLMTHDFLISPIGTHSAILGIKWLEQEAPEIDWATRQLTLLITAPESVSIAQEEEADESPLKGIPGQYHIYAKVFGEEEFNKLPPHRHYDIGIELTDEGPLNSPLYSMTDAESVTLKEWLEAELKAGKIRPSKSSISSPVMFVPKKDGSRRLVVDYRRLNNRTKKNVYPLPRADDLMSKLRGAKIFTKLDLRWGYNNVRVKEGDEWKTAFRTKYGLFESLVMTFGLTNAPAAFQFFMNDLFQDLLDVYVIIYLDDILIFSQNETEHEFHVHEVLQRLETAQLFCKGSKCEFHRSQVEYLGIIVSDQGFSLDKLKIQAVQEWPTPTTVKQVQSFLGFANFLRRKHPGDGQKRNKQPSRD</sequence>
<dbReference type="GO" id="GO:0003676">
    <property type="term" value="F:nucleic acid binding"/>
    <property type="evidence" value="ECO:0007669"/>
    <property type="project" value="InterPro"/>
</dbReference>
<dbReference type="Pfam" id="PF03732">
    <property type="entry name" value="Retrotrans_gag"/>
    <property type="match status" value="1"/>
</dbReference>
<accession>A0A0B7FBY6</accession>
<dbReference type="PROSITE" id="PS50158">
    <property type="entry name" value="ZF_CCHC"/>
    <property type="match status" value="1"/>
</dbReference>
<dbReference type="InterPro" id="IPR053134">
    <property type="entry name" value="RNA-dir_DNA_polymerase"/>
</dbReference>
<keyword evidence="1" id="KW-0862">Zinc</keyword>
<dbReference type="InterPro" id="IPR021109">
    <property type="entry name" value="Peptidase_aspartic_dom_sf"/>
</dbReference>
<dbReference type="Proteomes" id="UP000059188">
    <property type="component" value="Unassembled WGS sequence"/>
</dbReference>
<reference evidence="5 6" key="1">
    <citation type="submission" date="2014-11" db="EMBL/GenBank/DDBJ databases">
        <authorList>
            <person name="Wibberg Daniel"/>
        </authorList>
    </citation>
    <scope>NUCLEOTIDE SEQUENCE [LARGE SCALE GENOMIC DNA]</scope>
    <source>
        <strain evidence="5">Rhizoctonia solani AG1-IB 7/3/14</strain>
    </source>
</reference>
<dbReference type="PANTHER" id="PTHR24559:SF440">
    <property type="entry name" value="RIBONUCLEASE H"/>
    <property type="match status" value="1"/>
</dbReference>
<evidence type="ECO:0000259" key="4">
    <source>
        <dbReference type="PROSITE" id="PS50878"/>
    </source>
</evidence>
<dbReference type="EMBL" id="LN679234">
    <property type="protein sequence ID" value="CEL53737.1"/>
    <property type="molecule type" value="Genomic_DNA"/>
</dbReference>